<dbReference type="AlphaFoldDB" id="A0A7W3U297"/>
<feature type="transmembrane region" description="Helical" evidence="8">
    <location>
        <begin position="274"/>
        <end position="293"/>
    </location>
</feature>
<dbReference type="GO" id="GO:0005886">
    <property type="term" value="C:plasma membrane"/>
    <property type="evidence" value="ECO:0007669"/>
    <property type="project" value="UniProtKB-SubCell"/>
</dbReference>
<keyword evidence="5 8" id="KW-1133">Transmembrane helix</keyword>
<protein>
    <submittedName>
        <fullName evidence="9">Glycosyltransferase family 4 protein</fullName>
    </submittedName>
</protein>
<feature type="transmembrane region" description="Helical" evidence="8">
    <location>
        <begin position="299"/>
        <end position="319"/>
    </location>
</feature>
<feature type="transmembrane region" description="Helical" evidence="8">
    <location>
        <begin position="105"/>
        <end position="121"/>
    </location>
</feature>
<dbReference type="RefSeq" id="WP_182668414.1">
    <property type="nucleotide sequence ID" value="NZ_JACHTE010000002.1"/>
</dbReference>
<dbReference type="Pfam" id="PF00953">
    <property type="entry name" value="Glycos_transf_4"/>
    <property type="match status" value="1"/>
</dbReference>
<dbReference type="PANTHER" id="PTHR22926">
    <property type="entry name" value="PHOSPHO-N-ACETYLMURAMOYL-PENTAPEPTIDE-TRANSFERASE"/>
    <property type="match status" value="1"/>
</dbReference>
<name>A0A7W3U297_9GAMM</name>
<keyword evidence="10" id="KW-1185">Reference proteome</keyword>
<keyword evidence="2" id="KW-1003">Cell membrane</keyword>
<dbReference type="Proteomes" id="UP000552587">
    <property type="component" value="Unassembled WGS sequence"/>
</dbReference>
<dbReference type="GO" id="GO:0009103">
    <property type="term" value="P:lipopolysaccharide biosynthetic process"/>
    <property type="evidence" value="ECO:0007669"/>
    <property type="project" value="TreeGrafter"/>
</dbReference>
<dbReference type="CDD" id="cd06854">
    <property type="entry name" value="GT_WbpL_WbcO_like"/>
    <property type="match status" value="1"/>
</dbReference>
<feature type="transmembrane region" description="Helical" evidence="8">
    <location>
        <begin position="75"/>
        <end position="93"/>
    </location>
</feature>
<reference evidence="9 10" key="1">
    <citation type="submission" date="2020-07" db="EMBL/GenBank/DDBJ databases">
        <authorList>
            <person name="Xu S."/>
            <person name="Li A."/>
        </authorList>
    </citation>
    <scope>NUCLEOTIDE SEQUENCE [LARGE SCALE GENOMIC DNA]</scope>
    <source>
        <strain evidence="9 10">SG-8</strain>
    </source>
</reference>
<feature type="transmembrane region" description="Helical" evidence="8">
    <location>
        <begin position="158"/>
        <end position="187"/>
    </location>
</feature>
<dbReference type="EMBL" id="JACHTE010000002">
    <property type="protein sequence ID" value="MBB1087641.1"/>
    <property type="molecule type" value="Genomic_DNA"/>
</dbReference>
<gene>
    <name evidence="9" type="ORF">H4F99_03960</name>
</gene>
<feature type="transmembrane region" description="Helical" evidence="8">
    <location>
        <begin position="207"/>
        <end position="237"/>
    </location>
</feature>
<dbReference type="GO" id="GO:0016780">
    <property type="term" value="F:phosphotransferase activity, for other substituted phosphate groups"/>
    <property type="evidence" value="ECO:0007669"/>
    <property type="project" value="InterPro"/>
</dbReference>
<evidence type="ECO:0000313" key="9">
    <source>
        <dbReference type="EMBL" id="MBB1087641.1"/>
    </source>
</evidence>
<keyword evidence="7" id="KW-0460">Magnesium</keyword>
<evidence type="ECO:0000256" key="5">
    <source>
        <dbReference type="ARBA" id="ARBA00022989"/>
    </source>
</evidence>
<keyword evidence="7" id="KW-0479">Metal-binding</keyword>
<comment type="cofactor">
    <cofactor evidence="7">
        <name>Mg(2+)</name>
        <dbReference type="ChEBI" id="CHEBI:18420"/>
    </cofactor>
</comment>
<feature type="transmembrane region" description="Helical" evidence="8">
    <location>
        <begin position="49"/>
        <end position="69"/>
    </location>
</feature>
<sequence>MSEPLLPVWLAVWGLSFVGTWAARRYALRRNLVDAPGERRSHVIATPRGGGIAIVVAVALGAPVAVAYLGMHASAAAWAAWTGMVLVAAAGWLDDHRPVSPWGRLAIHALAAGLFSYGLWWDGTPAWQAMLGFIVPLVLTNVWNFMDGIDGIAASQAAVVATTVVLVDPGLGGAVAALLVAACLGFLPFNFPRARLFMGDVGSGAIGFLLGALVVHAAGVAPAAGLILAGTLAPFMVDAGLTLGRRILRGERWWTPHVQHAYQVAARRWGHPTVTLAFAALAVAGAGLGLGLSRMGVTTIFMSSMLAAWYMSAAILWLATQRSKRDGEGVPPDRKEKT</sequence>
<feature type="transmembrane region" description="Helical" evidence="8">
    <location>
        <begin position="127"/>
        <end position="146"/>
    </location>
</feature>
<feature type="binding site" evidence="7">
    <location>
        <position position="144"/>
    </location>
    <ligand>
        <name>Mg(2+)</name>
        <dbReference type="ChEBI" id="CHEBI:18420"/>
    </ligand>
</feature>
<evidence type="ECO:0000256" key="6">
    <source>
        <dbReference type="ARBA" id="ARBA00023136"/>
    </source>
</evidence>
<evidence type="ECO:0000313" key="10">
    <source>
        <dbReference type="Proteomes" id="UP000552587"/>
    </source>
</evidence>
<accession>A0A7W3U297</accession>
<dbReference type="GO" id="GO:0046872">
    <property type="term" value="F:metal ion binding"/>
    <property type="evidence" value="ECO:0007669"/>
    <property type="project" value="UniProtKB-KW"/>
</dbReference>
<dbReference type="PANTHER" id="PTHR22926:SF3">
    <property type="entry name" value="UNDECAPRENYL-PHOSPHATE ALPHA-N-ACETYLGLUCOSAMINYL 1-PHOSPHATE TRANSFERASE"/>
    <property type="match status" value="1"/>
</dbReference>
<evidence type="ECO:0000256" key="7">
    <source>
        <dbReference type="PIRSR" id="PIRSR600715-1"/>
    </source>
</evidence>
<keyword evidence="6 8" id="KW-0472">Membrane</keyword>
<dbReference type="GO" id="GO:0071555">
    <property type="term" value="P:cell wall organization"/>
    <property type="evidence" value="ECO:0007669"/>
    <property type="project" value="TreeGrafter"/>
</dbReference>
<dbReference type="GO" id="GO:0044038">
    <property type="term" value="P:cell wall macromolecule biosynthetic process"/>
    <property type="evidence" value="ECO:0007669"/>
    <property type="project" value="TreeGrafter"/>
</dbReference>
<keyword evidence="3 9" id="KW-0808">Transferase</keyword>
<feature type="transmembrane region" description="Helical" evidence="8">
    <location>
        <begin position="6"/>
        <end position="23"/>
    </location>
</feature>
<evidence type="ECO:0000256" key="3">
    <source>
        <dbReference type="ARBA" id="ARBA00022679"/>
    </source>
</evidence>
<comment type="subcellular location">
    <subcellularLocation>
        <location evidence="1">Cell membrane</location>
        <topology evidence="1">Multi-pass membrane protein</topology>
    </subcellularLocation>
</comment>
<dbReference type="InterPro" id="IPR000715">
    <property type="entry name" value="Glycosyl_transferase_4"/>
</dbReference>
<evidence type="ECO:0000256" key="8">
    <source>
        <dbReference type="SAM" id="Phobius"/>
    </source>
</evidence>
<comment type="caution">
    <text evidence="9">The sequence shown here is derived from an EMBL/GenBank/DDBJ whole genome shotgun (WGS) entry which is preliminary data.</text>
</comment>
<organism evidence="9 10">
    <name type="scientific">Marilutibacter penaei</name>
    <dbReference type="NCBI Taxonomy" id="2759900"/>
    <lineage>
        <taxon>Bacteria</taxon>
        <taxon>Pseudomonadati</taxon>
        <taxon>Pseudomonadota</taxon>
        <taxon>Gammaproteobacteria</taxon>
        <taxon>Lysobacterales</taxon>
        <taxon>Lysobacteraceae</taxon>
        <taxon>Marilutibacter</taxon>
    </lineage>
</organism>
<keyword evidence="4 8" id="KW-0812">Transmembrane</keyword>
<evidence type="ECO:0000256" key="2">
    <source>
        <dbReference type="ARBA" id="ARBA00022475"/>
    </source>
</evidence>
<proteinExistence type="predicted"/>
<feature type="binding site" evidence="7">
    <location>
        <position position="200"/>
    </location>
    <ligand>
        <name>Mg(2+)</name>
        <dbReference type="ChEBI" id="CHEBI:18420"/>
    </ligand>
</feature>
<evidence type="ECO:0000256" key="4">
    <source>
        <dbReference type="ARBA" id="ARBA00022692"/>
    </source>
</evidence>
<evidence type="ECO:0000256" key="1">
    <source>
        <dbReference type="ARBA" id="ARBA00004651"/>
    </source>
</evidence>